<keyword evidence="2" id="KW-0472">Membrane</keyword>
<name>A0A8H7WA61_9HELO</name>
<feature type="region of interest" description="Disordered" evidence="1">
    <location>
        <begin position="151"/>
        <end position="173"/>
    </location>
</feature>
<feature type="transmembrane region" description="Helical" evidence="2">
    <location>
        <begin position="70"/>
        <end position="92"/>
    </location>
</feature>
<dbReference type="PANTHER" id="PTHR38848:SF3">
    <property type="entry name" value="G-PROTEIN COUPLED RECEPTORS FAMILY 3 PROFILE DOMAIN-CONTAINING PROTEIN"/>
    <property type="match status" value="1"/>
</dbReference>
<comment type="caution">
    <text evidence="3">The sequence shown here is derived from an EMBL/GenBank/DDBJ whole genome shotgun (WGS) entry which is preliminary data.</text>
</comment>
<dbReference type="PANTHER" id="PTHR38848">
    <property type="entry name" value="G-PROTEIN COUPLED RECEPTORS FAMILY 3 PROFILE DOMAIN-CONTAINING PROTEIN"/>
    <property type="match status" value="1"/>
</dbReference>
<evidence type="ECO:0000256" key="1">
    <source>
        <dbReference type="SAM" id="MobiDB-lite"/>
    </source>
</evidence>
<sequence>MVFPMRETRAGTVFSVILSLLSMATLSLVEFRTSGTGVAYRWCAGFIYYFLVERVYIVRRSSNSRMKDKLYLFNSFGMLVLYLVVIALNFYFRFADYEKGSCRIGMKKESMIPLIAFDILVNVYLTSLFLIPLRFLFSVLVLHWITSKDNASTLASPSPNLQPSGPKTPTRLVPRPPISDVEAYHMGLRDLSRKSGVTTLVTAKDYDDLELERISTLPPNVVTIETEHIREVSELRPETEGSGSDVGLQRVRVIASKEELFGRETC</sequence>
<evidence type="ECO:0000313" key="3">
    <source>
        <dbReference type="EMBL" id="KAG4417269.1"/>
    </source>
</evidence>
<protein>
    <submittedName>
        <fullName evidence="3">Uncharacterized protein</fullName>
    </submittedName>
</protein>
<evidence type="ECO:0000313" key="4">
    <source>
        <dbReference type="Proteomes" id="UP000664132"/>
    </source>
</evidence>
<dbReference type="OrthoDB" id="3210850at2759"/>
<feature type="compositionally biased region" description="Polar residues" evidence="1">
    <location>
        <begin position="151"/>
        <end position="167"/>
    </location>
</feature>
<evidence type="ECO:0000256" key="2">
    <source>
        <dbReference type="SAM" id="Phobius"/>
    </source>
</evidence>
<gene>
    <name evidence="3" type="ORF">IFR04_009559</name>
</gene>
<keyword evidence="4" id="KW-1185">Reference proteome</keyword>
<dbReference type="EMBL" id="JAFJYH010000159">
    <property type="protein sequence ID" value="KAG4417269.1"/>
    <property type="molecule type" value="Genomic_DNA"/>
</dbReference>
<keyword evidence="2" id="KW-1133">Transmembrane helix</keyword>
<keyword evidence="2" id="KW-0812">Transmembrane</keyword>
<dbReference type="AlphaFoldDB" id="A0A8H7WA61"/>
<feature type="transmembrane region" description="Helical" evidence="2">
    <location>
        <begin position="39"/>
        <end position="58"/>
    </location>
</feature>
<proteinExistence type="predicted"/>
<accession>A0A8H7WA61</accession>
<reference evidence="3" key="1">
    <citation type="submission" date="2021-02" db="EMBL/GenBank/DDBJ databases">
        <title>Genome sequence Cadophora malorum strain M34.</title>
        <authorList>
            <person name="Stefanovic E."/>
            <person name="Vu D."/>
            <person name="Scully C."/>
            <person name="Dijksterhuis J."/>
            <person name="Roader J."/>
            <person name="Houbraken J."/>
        </authorList>
    </citation>
    <scope>NUCLEOTIDE SEQUENCE</scope>
    <source>
        <strain evidence="3">M34</strain>
    </source>
</reference>
<feature type="transmembrane region" description="Helical" evidence="2">
    <location>
        <begin position="112"/>
        <end position="137"/>
    </location>
</feature>
<dbReference type="Proteomes" id="UP000664132">
    <property type="component" value="Unassembled WGS sequence"/>
</dbReference>
<organism evidence="3 4">
    <name type="scientific">Cadophora malorum</name>
    <dbReference type="NCBI Taxonomy" id="108018"/>
    <lineage>
        <taxon>Eukaryota</taxon>
        <taxon>Fungi</taxon>
        <taxon>Dikarya</taxon>
        <taxon>Ascomycota</taxon>
        <taxon>Pezizomycotina</taxon>
        <taxon>Leotiomycetes</taxon>
        <taxon>Helotiales</taxon>
        <taxon>Ploettnerulaceae</taxon>
        <taxon>Cadophora</taxon>
    </lineage>
</organism>